<dbReference type="GO" id="GO:0045053">
    <property type="term" value="P:protein retention in Golgi apparatus"/>
    <property type="evidence" value="ECO:0007669"/>
    <property type="project" value="TreeGrafter"/>
</dbReference>
<dbReference type="PANTHER" id="PTHR16166:SF93">
    <property type="entry name" value="INTERMEMBRANE LIPID TRANSFER PROTEIN VPS13"/>
    <property type="match status" value="1"/>
</dbReference>
<keyword evidence="7" id="KW-1185">Reference proteome</keyword>
<dbReference type="PANTHER" id="PTHR16166">
    <property type="entry name" value="VACUOLAR PROTEIN SORTING-ASSOCIATED PROTEIN VPS13"/>
    <property type="match status" value="1"/>
</dbReference>
<evidence type="ECO:0008006" key="8">
    <source>
        <dbReference type="Google" id="ProtNLM"/>
    </source>
</evidence>
<comment type="caution">
    <text evidence="6">The sequence shown here is derived from an EMBL/GenBank/DDBJ whole genome shotgun (WGS) entry which is preliminary data.</text>
</comment>
<name>A0A816BTN5_9BILA</name>
<feature type="compositionally biased region" description="Polar residues" evidence="2">
    <location>
        <begin position="644"/>
        <end position="655"/>
    </location>
</feature>
<dbReference type="Pfam" id="PF25036">
    <property type="entry name" value="VPS13_VAB"/>
    <property type="match status" value="1"/>
</dbReference>
<evidence type="ECO:0000313" key="6">
    <source>
        <dbReference type="EMBL" id="CAF1611814.1"/>
    </source>
</evidence>
<feature type="domain" description="VPS13-like middle region" evidence="3">
    <location>
        <begin position="172"/>
        <end position="956"/>
    </location>
</feature>
<dbReference type="Proteomes" id="UP000663854">
    <property type="component" value="Unassembled WGS sequence"/>
</dbReference>
<organism evidence="6 7">
    <name type="scientific">Rotaria sordida</name>
    <dbReference type="NCBI Taxonomy" id="392033"/>
    <lineage>
        <taxon>Eukaryota</taxon>
        <taxon>Metazoa</taxon>
        <taxon>Spiralia</taxon>
        <taxon>Gnathifera</taxon>
        <taxon>Rotifera</taxon>
        <taxon>Eurotatoria</taxon>
        <taxon>Bdelloidea</taxon>
        <taxon>Philodinida</taxon>
        <taxon>Philodinidae</taxon>
        <taxon>Rotaria</taxon>
    </lineage>
</organism>
<proteinExistence type="inferred from homology"/>
<evidence type="ECO:0000259" key="4">
    <source>
        <dbReference type="Pfam" id="PF25036"/>
    </source>
</evidence>
<sequence>IELLFKRALLDLSNDTEDFLHIYFQSIFASIKIKTFDIEFYAYLEDLKIIDEQFEINDKNKLNILSSLNKSKLFEMNCLLTSTTNPLFSSSSSYNSIENNINLQLNKILLNINLDELSSIIRFKNNIFQQLNNKSNSSKIQQTSSSTTTKSNSSSSSSFKIDFRLEGISLLIENSSSQILYIELENLNGYLSKTNTQILSHIILNDFRIYDVFNKSMYPFIIFKENKSNNLFSFDLSLFNYSNKLIKSLKTKDSYLKGQLEKLNIIFLYKHLDLILSIINLFQTKQNKLKQEDIPSNEPNFLLSILQKYQQHSIEFHIDFILNAPQILIPVNSYSNQAIFIDLGKLSMYSESNQQYKIIFENLLINRIILNNEKKSLNLLECSPFQTLINRDFNSDNKEIYIKIFWDTIQFNLSKYDYAFINKIFQENFQEKIFHKIPQIQIIEQQDQDNKQYDSTSKLPMKKQSTSNEISLNIQLDFQIKQINLTLYLDEIDLNNSQLSRNENNKFIYLTIQFIEAQFKQSTNINSQGKIQIQHLFADDLRQNNRNKSFVRLINKGFNVDQNAPLLIITLQNKSSNRTVNGEMESFYILISPDMIISMKEFFTYIIPSDDDETKSNILMKSNDLQLNLPSPAKSISKYKSLDHQSSSSLTTSEDNQPRRKRSTGSDIETNMKIEVKPSQLILLEDQNNNNSNCLVLNFSFLMKLINNDDDTKISSFIKDLTFYGSTFQQLKDSKVKYSILQRSEINAIIIMNSDEQKIDLNIGDLNINIDPALIKTFASLSSSINKKQEEINSKEEKEKTNSKSIFDPKPFKDSIFWFIQNSEEKKELMEDTDLLEITTGLPSQKKNELKQKQKEKSIQKYQNLSQQLIVNLKIIQIQLELGKGDTTRPVVALCLSNIFGQIENWSTDILVNSSVQLELALFNDHLLAWEPLIEPIIDERGIVQCPWTITCETLQDKEDENDPKCRYLLHDENDSSSTEKSKETQSTGANLDVKKVIFIRAEHLLNITLTKTTLDLGQRIQTMFNEAYKKGSSSDDDQEQAMLTILNQTGYQINIEDIIGIEFPDGKKPRDKSLELKNNESLHLTIPEERLSATHLPAIAEQVVKRKQQFNVQIKDRKVTVDINQTWRRVYDLFPSSNPSWPVQLLCDSQIYQERRRVVLSSIIKISNRTQMPLIVSDPDSVETNKFNHIAKIDVNQEYYLPIEVLYLRITPRLYFAIQQDDYNNEINDFISFDWTNESTTDRVLRLNNGTNGHFVVYKEEIETYSENTDEPIRKSFNIYIKLALHLLNLLPIPIECSIDNIENVILKPSELYHCIQGNKKSILIFRISSYLNGSWISEPCDLNVKGHGTHNEYIIKFHELITDETIRMILRVDTYRGSYRASFYSPFWIINTTDLKFQFKIDNDKTFIDSIDKPIFICPNKYHSDSNKKKGYIRLVNINEDESISQWSEGFSLNVIKSTGITSCKVTDDRTYMVCIDIVTCSFGMTKIITLVPSTTIINNSSFDIEVAENVCGNYEDNWKVIKANQMIPYWPRYIKEGVMFVRYLSRSLSASCFSIKDKHRTLLRMDDIEHPALHVEVTATDYDGFKINFSDYKIGDAPLLIVNSLLNQSISFCQKEDLHTQILPPQYYVYYTWNDPLKPQELILTTNKDNITIKLNVSEIFLG</sequence>
<dbReference type="InterPro" id="IPR026847">
    <property type="entry name" value="VPS13"/>
</dbReference>
<dbReference type="EMBL" id="CAJNOH010004497">
    <property type="protein sequence ID" value="CAF1371390.1"/>
    <property type="molecule type" value="Genomic_DNA"/>
</dbReference>
<feature type="non-terminal residue" evidence="6">
    <location>
        <position position="1"/>
    </location>
</feature>
<dbReference type="GO" id="GO:0006623">
    <property type="term" value="P:protein targeting to vacuole"/>
    <property type="evidence" value="ECO:0007669"/>
    <property type="project" value="TreeGrafter"/>
</dbReference>
<comment type="similarity">
    <text evidence="1">Belongs to the VPS13 family.</text>
</comment>
<protein>
    <recommendedName>
        <fullName evidence="8">Vacuolar protein sorting-associated protein 13 VPS13 adaptor binding domain-containing protein</fullName>
    </recommendedName>
</protein>
<dbReference type="InterPro" id="IPR056747">
    <property type="entry name" value="VPS13-like_M"/>
</dbReference>
<feature type="region of interest" description="Disordered" evidence="2">
    <location>
        <begin position="138"/>
        <end position="157"/>
    </location>
</feature>
<evidence type="ECO:0000256" key="2">
    <source>
        <dbReference type="SAM" id="MobiDB-lite"/>
    </source>
</evidence>
<dbReference type="Pfam" id="PF25033">
    <property type="entry name" value="VPS13_M"/>
    <property type="match status" value="1"/>
</dbReference>
<dbReference type="EMBL" id="CAJNOL010005930">
    <property type="protein sequence ID" value="CAF1611814.1"/>
    <property type="molecule type" value="Genomic_DNA"/>
</dbReference>
<evidence type="ECO:0000313" key="5">
    <source>
        <dbReference type="EMBL" id="CAF1371390.1"/>
    </source>
</evidence>
<dbReference type="InterPro" id="IPR009543">
    <property type="entry name" value="VPS13_VAB"/>
</dbReference>
<evidence type="ECO:0000259" key="3">
    <source>
        <dbReference type="Pfam" id="PF25033"/>
    </source>
</evidence>
<evidence type="ECO:0000256" key="1">
    <source>
        <dbReference type="ARBA" id="ARBA00006545"/>
    </source>
</evidence>
<reference evidence="6" key="1">
    <citation type="submission" date="2021-02" db="EMBL/GenBank/DDBJ databases">
        <authorList>
            <person name="Nowell W R."/>
        </authorList>
    </citation>
    <scope>NUCLEOTIDE SEQUENCE</scope>
</reference>
<gene>
    <name evidence="6" type="ORF">JXQ802_LOCUS49478</name>
    <name evidence="5" type="ORF">PYM288_LOCUS33376</name>
</gene>
<feature type="region of interest" description="Disordered" evidence="2">
    <location>
        <begin position="638"/>
        <end position="670"/>
    </location>
</feature>
<accession>A0A816BTN5</accession>
<dbReference type="Proteomes" id="UP000663870">
    <property type="component" value="Unassembled WGS sequence"/>
</dbReference>
<evidence type="ECO:0000313" key="7">
    <source>
        <dbReference type="Proteomes" id="UP000663870"/>
    </source>
</evidence>
<feature type="domain" description="Vacuolar protein sorting-associated protein 13 VPS13 adaptor binding" evidence="4">
    <location>
        <begin position="1108"/>
        <end position="1641"/>
    </location>
</feature>